<evidence type="ECO:0000313" key="1">
    <source>
        <dbReference type="EMBL" id="KAK1354188.1"/>
    </source>
</evidence>
<protein>
    <submittedName>
        <fullName evidence="1">Uncharacterized protein</fullName>
    </submittedName>
</protein>
<sequence length="106" mass="12143">MSPVLDYEGLAAMIFSELDGDEYVLSLRTFNGDSWTKKFNLQLDHQKIKQVYLYLGVGQFVAGDKNGENIIYDHRKKQTKKLPLSSDKCLDMYTESLVSMRNVATQ</sequence>
<dbReference type="Proteomes" id="UP001237642">
    <property type="component" value="Unassembled WGS sequence"/>
</dbReference>
<gene>
    <name evidence="1" type="ORF">POM88_047444</name>
</gene>
<evidence type="ECO:0000313" key="2">
    <source>
        <dbReference type="Proteomes" id="UP001237642"/>
    </source>
</evidence>
<organism evidence="1 2">
    <name type="scientific">Heracleum sosnowskyi</name>
    <dbReference type="NCBI Taxonomy" id="360622"/>
    <lineage>
        <taxon>Eukaryota</taxon>
        <taxon>Viridiplantae</taxon>
        <taxon>Streptophyta</taxon>
        <taxon>Embryophyta</taxon>
        <taxon>Tracheophyta</taxon>
        <taxon>Spermatophyta</taxon>
        <taxon>Magnoliopsida</taxon>
        <taxon>eudicotyledons</taxon>
        <taxon>Gunneridae</taxon>
        <taxon>Pentapetalae</taxon>
        <taxon>asterids</taxon>
        <taxon>campanulids</taxon>
        <taxon>Apiales</taxon>
        <taxon>Apiaceae</taxon>
        <taxon>Apioideae</taxon>
        <taxon>apioid superclade</taxon>
        <taxon>Tordylieae</taxon>
        <taxon>Tordyliinae</taxon>
        <taxon>Heracleum</taxon>
    </lineage>
</organism>
<comment type="caution">
    <text evidence="1">The sequence shown here is derived from an EMBL/GenBank/DDBJ whole genome shotgun (WGS) entry which is preliminary data.</text>
</comment>
<accession>A0AAD8GTE7</accession>
<name>A0AAD8GTE7_9APIA</name>
<proteinExistence type="predicted"/>
<reference evidence="1" key="2">
    <citation type="submission" date="2023-05" db="EMBL/GenBank/DDBJ databases">
        <authorList>
            <person name="Schelkunov M.I."/>
        </authorList>
    </citation>
    <scope>NUCLEOTIDE SEQUENCE</scope>
    <source>
        <strain evidence="1">Hsosn_3</strain>
        <tissue evidence="1">Leaf</tissue>
    </source>
</reference>
<keyword evidence="2" id="KW-1185">Reference proteome</keyword>
<reference evidence="1" key="1">
    <citation type="submission" date="2023-02" db="EMBL/GenBank/DDBJ databases">
        <title>Genome of toxic invasive species Heracleum sosnowskyi carries increased number of genes despite the absence of recent whole-genome duplications.</title>
        <authorList>
            <person name="Schelkunov M."/>
            <person name="Shtratnikova V."/>
            <person name="Makarenko M."/>
            <person name="Klepikova A."/>
            <person name="Omelchenko D."/>
            <person name="Novikova G."/>
            <person name="Obukhova E."/>
            <person name="Bogdanov V."/>
            <person name="Penin A."/>
            <person name="Logacheva M."/>
        </authorList>
    </citation>
    <scope>NUCLEOTIDE SEQUENCE</scope>
    <source>
        <strain evidence="1">Hsosn_3</strain>
        <tissue evidence="1">Leaf</tissue>
    </source>
</reference>
<dbReference type="EMBL" id="JAUIZM010000011">
    <property type="protein sequence ID" value="KAK1354188.1"/>
    <property type="molecule type" value="Genomic_DNA"/>
</dbReference>
<dbReference type="AlphaFoldDB" id="A0AAD8GTE7"/>